<gene>
    <name evidence="2" type="ORF">BamIOP4010DRAFT_3228</name>
</gene>
<name>B1FGR8_9BURK</name>
<organism evidence="2 3">
    <name type="scientific">Burkholderia ambifaria IOP40-10</name>
    <dbReference type="NCBI Taxonomy" id="396596"/>
    <lineage>
        <taxon>Bacteria</taxon>
        <taxon>Pseudomonadati</taxon>
        <taxon>Pseudomonadota</taxon>
        <taxon>Betaproteobacteria</taxon>
        <taxon>Burkholderiales</taxon>
        <taxon>Burkholderiaceae</taxon>
        <taxon>Burkholderia</taxon>
        <taxon>Burkholderia cepacia complex</taxon>
    </lineage>
</organism>
<proteinExistence type="predicted"/>
<evidence type="ECO:0000256" key="1">
    <source>
        <dbReference type="SAM" id="MobiDB-lite"/>
    </source>
</evidence>
<dbReference type="AlphaFoldDB" id="B1FGR8"/>
<evidence type="ECO:0000313" key="2">
    <source>
        <dbReference type="EMBL" id="EDT03273.1"/>
    </source>
</evidence>
<protein>
    <submittedName>
        <fullName evidence="2">Uncharacterized protein</fullName>
    </submittedName>
</protein>
<reference evidence="2 3" key="1">
    <citation type="submission" date="2008-03" db="EMBL/GenBank/DDBJ databases">
        <title>Sequencing of the draft genome and assembly of Burkholderia ambifaria IOP40-10.</title>
        <authorList>
            <consortium name="US DOE Joint Genome Institute (JGI-PGF)"/>
            <person name="Copeland A."/>
            <person name="Lucas S."/>
            <person name="Lapidus A."/>
            <person name="Glavina del Rio T."/>
            <person name="Dalin E."/>
            <person name="Tice H."/>
            <person name="Bruce D."/>
            <person name="Goodwin L."/>
            <person name="Pitluck S."/>
            <person name="Larimer F."/>
            <person name="Land M.L."/>
            <person name="Hauser L."/>
            <person name="Tiedje J."/>
            <person name="Richardson P."/>
        </authorList>
    </citation>
    <scope>NUCLEOTIDE SEQUENCE [LARGE SCALE GENOMIC DNA]</scope>
    <source>
        <strain evidence="2 3">IOP40-10</strain>
    </source>
</reference>
<dbReference type="Proteomes" id="UP000005463">
    <property type="component" value="Unassembled WGS sequence"/>
</dbReference>
<accession>B1FGR8</accession>
<dbReference type="EMBL" id="ABLC01000077">
    <property type="protein sequence ID" value="EDT03273.1"/>
    <property type="molecule type" value="Genomic_DNA"/>
</dbReference>
<feature type="compositionally biased region" description="Polar residues" evidence="1">
    <location>
        <begin position="109"/>
        <end position="119"/>
    </location>
</feature>
<evidence type="ECO:0000313" key="3">
    <source>
        <dbReference type="Proteomes" id="UP000005463"/>
    </source>
</evidence>
<comment type="caution">
    <text evidence="2">The sequence shown here is derived from an EMBL/GenBank/DDBJ whole genome shotgun (WGS) entry which is preliminary data.</text>
</comment>
<feature type="region of interest" description="Disordered" evidence="1">
    <location>
        <begin position="100"/>
        <end position="119"/>
    </location>
</feature>
<sequence length="119" mass="12366">MPASTALASVPSISVIVSEPSSCAPLPPPLSLYATAQPRLRPHSPAAEIAPYTPREPDDVAVTMHGCLGSKLAGTCTSSVTFLRPLPSSEYARYSVPGILPSPSVALPSRSTFGPQKRP</sequence>